<dbReference type="GO" id="GO:0003676">
    <property type="term" value="F:nucleic acid binding"/>
    <property type="evidence" value="ECO:0007669"/>
    <property type="project" value="InterPro"/>
</dbReference>
<organism evidence="2 3">
    <name type="scientific">Paramecium tetraurelia</name>
    <dbReference type="NCBI Taxonomy" id="5888"/>
    <lineage>
        <taxon>Eukaryota</taxon>
        <taxon>Sar</taxon>
        <taxon>Alveolata</taxon>
        <taxon>Ciliophora</taxon>
        <taxon>Intramacronucleata</taxon>
        <taxon>Oligohymenophorea</taxon>
        <taxon>Peniculida</taxon>
        <taxon>Parameciidae</taxon>
        <taxon>Paramecium</taxon>
    </lineage>
</organism>
<dbReference type="InterPro" id="IPR012337">
    <property type="entry name" value="RNaseH-like_sf"/>
</dbReference>
<dbReference type="HOGENOM" id="CLU_1237097_0_0_1"/>
<dbReference type="AlphaFoldDB" id="A0CE33"/>
<evidence type="ECO:0000313" key="3">
    <source>
        <dbReference type="Proteomes" id="UP000000600"/>
    </source>
</evidence>
<dbReference type="eggNOG" id="KOG1042">
    <property type="taxonomic scope" value="Eukaryota"/>
</dbReference>
<evidence type="ECO:0000259" key="1">
    <source>
        <dbReference type="SMART" id="SM00950"/>
    </source>
</evidence>
<dbReference type="STRING" id="5888.A0CE33"/>
<dbReference type="GeneID" id="5022232"/>
<dbReference type="InterPro" id="IPR003165">
    <property type="entry name" value="Piwi"/>
</dbReference>
<reference evidence="2 3" key="1">
    <citation type="journal article" date="2006" name="Nature">
        <title>Global trends of whole-genome duplications revealed by the ciliate Paramecium tetraurelia.</title>
        <authorList>
            <consortium name="Genoscope"/>
            <person name="Aury J.-M."/>
            <person name="Jaillon O."/>
            <person name="Duret L."/>
            <person name="Noel B."/>
            <person name="Jubin C."/>
            <person name="Porcel B.M."/>
            <person name="Segurens B."/>
            <person name="Daubin V."/>
            <person name="Anthouard V."/>
            <person name="Aiach N."/>
            <person name="Arnaiz O."/>
            <person name="Billaut A."/>
            <person name="Beisson J."/>
            <person name="Blanc I."/>
            <person name="Bouhouche K."/>
            <person name="Camara F."/>
            <person name="Duharcourt S."/>
            <person name="Guigo R."/>
            <person name="Gogendeau D."/>
            <person name="Katinka M."/>
            <person name="Keller A.-M."/>
            <person name="Kissmehl R."/>
            <person name="Klotz C."/>
            <person name="Koll F."/>
            <person name="Le Moue A."/>
            <person name="Lepere C."/>
            <person name="Malinsky S."/>
            <person name="Nowacki M."/>
            <person name="Nowak J.K."/>
            <person name="Plattner H."/>
            <person name="Poulain J."/>
            <person name="Ruiz F."/>
            <person name="Serrano V."/>
            <person name="Zagulski M."/>
            <person name="Dessen P."/>
            <person name="Betermier M."/>
            <person name="Weissenbach J."/>
            <person name="Scarpelli C."/>
            <person name="Schachter V."/>
            <person name="Sperling L."/>
            <person name="Meyer E."/>
            <person name="Cohen J."/>
            <person name="Wincker P."/>
        </authorList>
    </citation>
    <scope>NUCLEOTIDE SEQUENCE [LARGE SCALE GENOMIC DNA]</scope>
    <source>
        <strain evidence="2 3">Stock d4-2</strain>
    </source>
</reference>
<dbReference type="RefSeq" id="XP_001436447.1">
    <property type="nucleotide sequence ID" value="XM_001436410.1"/>
</dbReference>
<evidence type="ECO:0000313" key="2">
    <source>
        <dbReference type="EMBL" id="CAK69050.1"/>
    </source>
</evidence>
<dbReference type="SUPFAM" id="SSF53098">
    <property type="entry name" value="Ribonuclease H-like"/>
    <property type="match status" value="1"/>
</dbReference>
<sequence length="224" mass="26037">MKEISDEIMIIGIDVYHKTEKKINSCVGFNAQFGQQGDTNFTKTIIVDQGKEINKDIANLLEQSLEEYQKIKIINYQKLLQYLEMEQGTHKQIILRGSRNDEINHQKQIQLQIAIICIYNNKEIYGVVIADRVVSSHFDCFMIAQQVHQGTATPTHYTVLENTTNWKEELFWKFTYYQCYNYKNWCGPIKILACVQNAHTAAYRTGEVIQDNACSSLESKLFYL</sequence>
<dbReference type="OrthoDB" id="445936at2759"/>
<dbReference type="InterPro" id="IPR036397">
    <property type="entry name" value="RNaseH_sf"/>
</dbReference>
<dbReference type="PANTHER" id="PTHR22891">
    <property type="entry name" value="EUKARYOTIC TRANSLATION INITIATION FACTOR 2C"/>
    <property type="match status" value="1"/>
</dbReference>
<feature type="domain" description="Piwi" evidence="1">
    <location>
        <begin position="1"/>
        <end position="210"/>
    </location>
</feature>
<gene>
    <name evidence="2" type="ORF">GSPATT00007262001</name>
</gene>
<dbReference type="InParanoid" id="A0CE33"/>
<accession>A0CE33</accession>
<protein>
    <recommendedName>
        <fullName evidence="1">Piwi domain-containing protein</fullName>
    </recommendedName>
</protein>
<dbReference type="Gene3D" id="3.30.420.10">
    <property type="entry name" value="Ribonuclease H-like superfamily/Ribonuclease H"/>
    <property type="match status" value="1"/>
</dbReference>
<dbReference type="Pfam" id="PF02171">
    <property type="entry name" value="Piwi"/>
    <property type="match status" value="1"/>
</dbReference>
<proteinExistence type="predicted"/>
<dbReference type="Proteomes" id="UP000000600">
    <property type="component" value="Unassembled WGS sequence"/>
</dbReference>
<dbReference type="KEGG" id="ptm:GSPATT00007262001"/>
<dbReference type="SMART" id="SM00950">
    <property type="entry name" value="Piwi"/>
    <property type="match status" value="1"/>
</dbReference>
<name>A0CE33_PARTE</name>
<keyword evidence="3" id="KW-1185">Reference proteome</keyword>
<dbReference type="EMBL" id="CT868063">
    <property type="protein sequence ID" value="CAK69050.1"/>
    <property type="molecule type" value="Genomic_DNA"/>
</dbReference>